<dbReference type="PANTHER" id="PTHR12506">
    <property type="entry name" value="PROTEIN PHOSPHATASE RELATED"/>
    <property type="match status" value="1"/>
</dbReference>
<feature type="region of interest" description="Disordered" evidence="6">
    <location>
        <begin position="1"/>
        <end position="22"/>
    </location>
</feature>
<dbReference type="PANTHER" id="PTHR12506:SF41">
    <property type="entry name" value="ZINC FINGER CCCH DOMAIN-CONTAINING PROTEIN 58"/>
    <property type="match status" value="1"/>
</dbReference>
<dbReference type="GO" id="GO:0003677">
    <property type="term" value="F:DNA binding"/>
    <property type="evidence" value="ECO:0007669"/>
    <property type="project" value="UniProtKB-KW"/>
</dbReference>
<accession>A0A834LPR6</accession>
<evidence type="ECO:0000256" key="7">
    <source>
        <dbReference type="SAM" id="Phobius"/>
    </source>
</evidence>
<feature type="compositionally biased region" description="Low complexity" evidence="6">
    <location>
        <begin position="596"/>
        <end position="617"/>
    </location>
</feature>
<keyword evidence="4" id="KW-0238">DNA-binding</keyword>
<sequence>MERYGRRPAMEGSQPDPTAVWGETGLEEPMWQHGLGGGGSESYPERPDEANCIYYLRTGFCGYGSRCRFNHPRDRSSVVGVIRPGGGEFPERVGQPVCQYYMRTGMCKFGASCKYHHPRQGVGSAIPVALNIAGYPFRPGEKECSYYLKTGQCKFGVTCKFHHPQPAGIQVPAPTAGPLPVPPPVPAPAYPAIHSPSAPSPQQYGVVGANWPVARPTLFPGSYLQGPYSPMVFPPGMVPFSAWNPYQTPGTPVASPSVQSTVGTTPVYGLTQLSPSAPAYTGAYLPLPSSAGPSSSSQKEQMFPERPGQPECQYYMKTGDCKFGSSCRYHHPAEWSPPKTIFALSPMGLPLRPVGGGLKPDSACRLKPAHVAGCWIAGGDSGDWVAVCLRTLRVVNACFGVGKLVGALCFCLMPSPQMLMVLSVLALALICFAGSRMVLYSYFSKLSSSMCGVQSSSSPQAIGTKASLAKWSLKSRKRVPAGVGIHLGWSALSEAVLPVTVVLLVDIFILLSVIVLNWGAPLCTHYAQNGVCKFGPSCKFDHPMGTLSYSPSASSLADMPVAPYPVGSAMGTLAPSSSSSELRPELISGSTKDTLSTRMSSSMSTSSGSVGSIYSKSGPASYPSVEHSGEPSTPSNTS</sequence>
<dbReference type="Gene3D" id="2.30.30.1190">
    <property type="match status" value="1"/>
</dbReference>
<dbReference type="Pfam" id="PF00642">
    <property type="entry name" value="zf-CCCH"/>
    <property type="match status" value="5"/>
</dbReference>
<reference evidence="9" key="1">
    <citation type="submission" date="2019-11" db="EMBL/GenBank/DDBJ databases">
        <authorList>
            <person name="Liu Y."/>
            <person name="Hou J."/>
            <person name="Li T.-Q."/>
            <person name="Guan C.-H."/>
            <person name="Wu X."/>
            <person name="Wu H.-Z."/>
            <person name="Ling F."/>
            <person name="Zhang R."/>
            <person name="Shi X.-G."/>
            <person name="Ren J.-P."/>
            <person name="Chen E.-F."/>
            <person name="Sun J.-M."/>
        </authorList>
    </citation>
    <scope>NUCLEOTIDE SEQUENCE</scope>
    <source>
        <strain evidence="9">Adult_tree_wgs_1</strain>
        <tissue evidence="9">Leaves</tissue>
    </source>
</reference>
<comment type="caution">
    <text evidence="9">The sequence shown here is derived from an EMBL/GenBank/DDBJ whole genome shotgun (WGS) entry which is preliminary data.</text>
</comment>
<evidence type="ECO:0000256" key="4">
    <source>
        <dbReference type="ARBA" id="ARBA00023125"/>
    </source>
</evidence>
<dbReference type="GO" id="GO:0003729">
    <property type="term" value="F:mRNA binding"/>
    <property type="evidence" value="ECO:0007669"/>
    <property type="project" value="UniProtKB-ARBA"/>
</dbReference>
<evidence type="ECO:0000313" key="10">
    <source>
        <dbReference type="Proteomes" id="UP000626092"/>
    </source>
</evidence>
<proteinExistence type="predicted"/>
<feature type="transmembrane region" description="Helical" evidence="7">
    <location>
        <begin position="418"/>
        <end position="439"/>
    </location>
</feature>
<feature type="domain" description="C3H1-type" evidence="8">
    <location>
        <begin position="46"/>
        <end position="74"/>
    </location>
</feature>
<evidence type="ECO:0000256" key="6">
    <source>
        <dbReference type="SAM" id="MobiDB-lite"/>
    </source>
</evidence>
<dbReference type="Gene3D" id="4.10.1000.10">
    <property type="entry name" value="Zinc finger, CCCH-type"/>
    <property type="match status" value="2"/>
</dbReference>
<feature type="zinc finger region" description="C3H1-type" evidence="5">
    <location>
        <begin position="138"/>
        <end position="166"/>
    </location>
</feature>
<dbReference type="SUPFAM" id="SSF90229">
    <property type="entry name" value="CCCH zinc finger"/>
    <property type="match status" value="5"/>
</dbReference>
<feature type="zinc finger region" description="C3H1-type" evidence="5">
    <location>
        <begin position="46"/>
        <end position="74"/>
    </location>
</feature>
<evidence type="ECO:0000256" key="3">
    <source>
        <dbReference type="ARBA" id="ARBA00022833"/>
    </source>
</evidence>
<feature type="zinc finger region" description="C3H1-type" evidence="5">
    <location>
        <begin position="306"/>
        <end position="334"/>
    </location>
</feature>
<protein>
    <recommendedName>
        <fullName evidence="8">C3H1-type domain-containing protein</fullName>
    </recommendedName>
</protein>
<evidence type="ECO:0000313" key="9">
    <source>
        <dbReference type="EMBL" id="KAF7145466.1"/>
    </source>
</evidence>
<evidence type="ECO:0000256" key="2">
    <source>
        <dbReference type="ARBA" id="ARBA00022771"/>
    </source>
</evidence>
<evidence type="ECO:0000259" key="8">
    <source>
        <dbReference type="PROSITE" id="PS50103"/>
    </source>
</evidence>
<feature type="domain" description="C3H1-type" evidence="8">
    <location>
        <begin position="138"/>
        <end position="166"/>
    </location>
</feature>
<keyword evidence="7" id="KW-1133">Transmembrane helix</keyword>
<dbReference type="EMBL" id="WJXA01000004">
    <property type="protein sequence ID" value="KAF7145466.1"/>
    <property type="molecule type" value="Genomic_DNA"/>
</dbReference>
<feature type="transmembrane region" description="Helical" evidence="7">
    <location>
        <begin position="495"/>
        <end position="519"/>
    </location>
</feature>
<dbReference type="InterPro" id="IPR036855">
    <property type="entry name" value="Znf_CCCH_sf"/>
</dbReference>
<feature type="domain" description="C3H1-type" evidence="8">
    <location>
        <begin position="306"/>
        <end position="334"/>
    </location>
</feature>
<feature type="region of interest" description="Disordered" evidence="6">
    <location>
        <begin position="573"/>
        <end position="638"/>
    </location>
</feature>
<evidence type="ECO:0000256" key="5">
    <source>
        <dbReference type="PROSITE-ProRule" id="PRU00723"/>
    </source>
</evidence>
<feature type="domain" description="C3H1-type" evidence="8">
    <location>
        <begin position="92"/>
        <end position="120"/>
    </location>
</feature>
<feature type="domain" description="C3H1-type" evidence="8">
    <location>
        <begin position="517"/>
        <end position="545"/>
    </location>
</feature>
<keyword evidence="1 5" id="KW-0479">Metal-binding</keyword>
<keyword evidence="7" id="KW-0812">Transmembrane</keyword>
<dbReference type="InterPro" id="IPR000571">
    <property type="entry name" value="Znf_CCCH"/>
</dbReference>
<dbReference type="PROSITE" id="PS50103">
    <property type="entry name" value="ZF_C3H1"/>
    <property type="match status" value="5"/>
</dbReference>
<feature type="zinc finger region" description="C3H1-type" evidence="5">
    <location>
        <begin position="92"/>
        <end position="120"/>
    </location>
</feature>
<dbReference type="AlphaFoldDB" id="A0A834LPR6"/>
<dbReference type="InterPro" id="IPR050974">
    <property type="entry name" value="Plant_ZF_CCCH"/>
</dbReference>
<keyword evidence="2 5" id="KW-0863">Zinc-finger</keyword>
<keyword evidence="3 5" id="KW-0862">Zinc</keyword>
<keyword evidence="7" id="KW-0472">Membrane</keyword>
<feature type="zinc finger region" description="C3H1-type" evidence="5">
    <location>
        <begin position="517"/>
        <end position="545"/>
    </location>
</feature>
<gene>
    <name evidence="9" type="ORF">RHSIM_Rhsim04G0218900</name>
</gene>
<name>A0A834LPR6_RHOSS</name>
<dbReference type="GO" id="GO:0008270">
    <property type="term" value="F:zinc ion binding"/>
    <property type="evidence" value="ECO:0007669"/>
    <property type="project" value="UniProtKB-KW"/>
</dbReference>
<dbReference type="OrthoDB" id="411372at2759"/>
<dbReference type="SMART" id="SM00356">
    <property type="entry name" value="ZnF_C3H1"/>
    <property type="match status" value="5"/>
</dbReference>
<dbReference type="Proteomes" id="UP000626092">
    <property type="component" value="Unassembled WGS sequence"/>
</dbReference>
<evidence type="ECO:0000256" key="1">
    <source>
        <dbReference type="ARBA" id="ARBA00022723"/>
    </source>
</evidence>
<keyword evidence="10" id="KW-1185">Reference proteome</keyword>
<organism evidence="9 10">
    <name type="scientific">Rhododendron simsii</name>
    <name type="common">Sims's rhododendron</name>
    <dbReference type="NCBI Taxonomy" id="118357"/>
    <lineage>
        <taxon>Eukaryota</taxon>
        <taxon>Viridiplantae</taxon>
        <taxon>Streptophyta</taxon>
        <taxon>Embryophyta</taxon>
        <taxon>Tracheophyta</taxon>
        <taxon>Spermatophyta</taxon>
        <taxon>Magnoliopsida</taxon>
        <taxon>eudicotyledons</taxon>
        <taxon>Gunneridae</taxon>
        <taxon>Pentapetalae</taxon>
        <taxon>asterids</taxon>
        <taxon>Ericales</taxon>
        <taxon>Ericaceae</taxon>
        <taxon>Ericoideae</taxon>
        <taxon>Rhodoreae</taxon>
        <taxon>Rhododendron</taxon>
    </lineage>
</organism>